<name>A0A9P5PA61_9AGAR</name>
<organism evidence="2 3">
    <name type="scientific">Rhodocollybia butyracea</name>
    <dbReference type="NCBI Taxonomy" id="206335"/>
    <lineage>
        <taxon>Eukaryota</taxon>
        <taxon>Fungi</taxon>
        <taxon>Dikarya</taxon>
        <taxon>Basidiomycota</taxon>
        <taxon>Agaricomycotina</taxon>
        <taxon>Agaricomycetes</taxon>
        <taxon>Agaricomycetidae</taxon>
        <taxon>Agaricales</taxon>
        <taxon>Marasmiineae</taxon>
        <taxon>Omphalotaceae</taxon>
        <taxon>Rhodocollybia</taxon>
    </lineage>
</organism>
<dbReference type="EMBL" id="JADNRY010000303">
    <property type="protein sequence ID" value="KAF9059407.1"/>
    <property type="molecule type" value="Genomic_DNA"/>
</dbReference>
<evidence type="ECO:0000313" key="3">
    <source>
        <dbReference type="Proteomes" id="UP000772434"/>
    </source>
</evidence>
<comment type="caution">
    <text evidence="2">The sequence shown here is derived from an EMBL/GenBank/DDBJ whole genome shotgun (WGS) entry which is preliminary data.</text>
</comment>
<reference evidence="2" key="1">
    <citation type="submission" date="2020-11" db="EMBL/GenBank/DDBJ databases">
        <authorList>
            <consortium name="DOE Joint Genome Institute"/>
            <person name="Ahrendt S."/>
            <person name="Riley R."/>
            <person name="Andreopoulos W."/>
            <person name="Labutti K."/>
            <person name="Pangilinan J."/>
            <person name="Ruiz-Duenas F.J."/>
            <person name="Barrasa J.M."/>
            <person name="Sanchez-Garcia M."/>
            <person name="Camarero S."/>
            <person name="Miyauchi S."/>
            <person name="Serrano A."/>
            <person name="Linde D."/>
            <person name="Babiker R."/>
            <person name="Drula E."/>
            <person name="Ayuso-Fernandez I."/>
            <person name="Pacheco R."/>
            <person name="Padilla G."/>
            <person name="Ferreira P."/>
            <person name="Barriuso J."/>
            <person name="Kellner H."/>
            <person name="Castanera R."/>
            <person name="Alfaro M."/>
            <person name="Ramirez L."/>
            <person name="Pisabarro A.G."/>
            <person name="Kuo A."/>
            <person name="Tritt A."/>
            <person name="Lipzen A."/>
            <person name="He G."/>
            <person name="Yan M."/>
            <person name="Ng V."/>
            <person name="Cullen D."/>
            <person name="Martin F."/>
            <person name="Rosso M.-N."/>
            <person name="Henrissat B."/>
            <person name="Hibbett D."/>
            <person name="Martinez A.T."/>
            <person name="Grigoriev I.V."/>
        </authorList>
    </citation>
    <scope>NUCLEOTIDE SEQUENCE</scope>
    <source>
        <strain evidence="2">AH 40177</strain>
    </source>
</reference>
<accession>A0A9P5PA61</accession>
<sequence>MRSTNVVTTFTLIKLFNSVIQADFFWYGNWKQKASSLVDGHFFGLRQVRIQNRNSVTFSLRLVVLLAIPLGFFFETFPQNSSTVKLQWTSIILIDSMTRRNPKDAKWYAILARYEHGWNYFVRWTPRRRRIDSHLYRSLARLQL</sequence>
<proteinExistence type="predicted"/>
<gene>
    <name evidence="2" type="ORF">BDP27DRAFT_1371524</name>
</gene>
<protein>
    <submittedName>
        <fullName evidence="2">Uncharacterized protein</fullName>
    </submittedName>
</protein>
<keyword evidence="1" id="KW-0472">Membrane</keyword>
<keyword evidence="1" id="KW-0812">Transmembrane</keyword>
<feature type="transmembrane region" description="Helical" evidence="1">
    <location>
        <begin position="56"/>
        <end position="74"/>
    </location>
</feature>
<dbReference type="Proteomes" id="UP000772434">
    <property type="component" value="Unassembled WGS sequence"/>
</dbReference>
<evidence type="ECO:0000256" key="1">
    <source>
        <dbReference type="SAM" id="Phobius"/>
    </source>
</evidence>
<dbReference type="AlphaFoldDB" id="A0A9P5PA61"/>
<keyword evidence="1" id="KW-1133">Transmembrane helix</keyword>
<keyword evidence="3" id="KW-1185">Reference proteome</keyword>
<evidence type="ECO:0000313" key="2">
    <source>
        <dbReference type="EMBL" id="KAF9059407.1"/>
    </source>
</evidence>